<dbReference type="InterPro" id="IPR050502">
    <property type="entry name" value="Euk_RNA-bind_prot"/>
</dbReference>
<evidence type="ECO:0000256" key="2">
    <source>
        <dbReference type="PROSITE-ProRule" id="PRU00176"/>
    </source>
</evidence>
<feature type="domain" description="RRM" evidence="4">
    <location>
        <begin position="178"/>
        <end position="281"/>
    </location>
</feature>
<name>A0A9P7STP8_9HYPO</name>
<evidence type="ECO:0000256" key="3">
    <source>
        <dbReference type="SAM" id="MobiDB-lite"/>
    </source>
</evidence>
<dbReference type="AlphaFoldDB" id="A0A9P7STP8"/>
<dbReference type="Pfam" id="PF00076">
    <property type="entry name" value="RRM_1"/>
    <property type="match status" value="1"/>
</dbReference>
<reference evidence="5" key="1">
    <citation type="journal article" date="2020" name="bioRxiv">
        <title>Whole genome comparisons of ergot fungi reveals the divergence and evolution of species within the genus Claviceps are the result of varying mechanisms driving genome evolution and host range expansion.</title>
        <authorList>
            <person name="Wyka S.A."/>
            <person name="Mondo S.J."/>
            <person name="Liu M."/>
            <person name="Dettman J."/>
            <person name="Nalam V."/>
            <person name="Broders K.D."/>
        </authorList>
    </citation>
    <scope>NUCLEOTIDE SEQUENCE</scope>
    <source>
        <strain evidence="5">CCC 602</strain>
    </source>
</reference>
<dbReference type="PANTHER" id="PTHR48025:SF11">
    <property type="entry name" value="RNA-BINDING PROTEIN CP33, CHLOROPLASTIC"/>
    <property type="match status" value="1"/>
</dbReference>
<dbReference type="OrthoDB" id="272703at2759"/>
<gene>
    <name evidence="5" type="ORF">E4U43_006083</name>
</gene>
<evidence type="ECO:0000313" key="5">
    <source>
        <dbReference type="EMBL" id="KAG5985340.1"/>
    </source>
</evidence>
<feature type="region of interest" description="Disordered" evidence="3">
    <location>
        <begin position="266"/>
        <end position="336"/>
    </location>
</feature>
<dbReference type="PANTHER" id="PTHR48025">
    <property type="entry name" value="OS02G0815200 PROTEIN"/>
    <property type="match status" value="1"/>
</dbReference>
<protein>
    <recommendedName>
        <fullName evidence="4">RRM domain-containing protein</fullName>
    </recommendedName>
</protein>
<dbReference type="InterPro" id="IPR012677">
    <property type="entry name" value="Nucleotide-bd_a/b_plait_sf"/>
</dbReference>
<organism evidence="5 6">
    <name type="scientific">Claviceps pusilla</name>
    <dbReference type="NCBI Taxonomy" id="123648"/>
    <lineage>
        <taxon>Eukaryota</taxon>
        <taxon>Fungi</taxon>
        <taxon>Dikarya</taxon>
        <taxon>Ascomycota</taxon>
        <taxon>Pezizomycotina</taxon>
        <taxon>Sordariomycetes</taxon>
        <taxon>Hypocreomycetidae</taxon>
        <taxon>Hypocreales</taxon>
        <taxon>Clavicipitaceae</taxon>
        <taxon>Claviceps</taxon>
    </lineage>
</organism>
<dbReference type="InterPro" id="IPR000504">
    <property type="entry name" value="RRM_dom"/>
</dbReference>
<dbReference type="CDD" id="cd00590">
    <property type="entry name" value="RRM_SF"/>
    <property type="match status" value="2"/>
</dbReference>
<proteinExistence type="predicted"/>
<feature type="region of interest" description="Disordered" evidence="3">
    <location>
        <begin position="118"/>
        <end position="168"/>
    </location>
</feature>
<dbReference type="SMART" id="SM00360">
    <property type="entry name" value="RRM"/>
    <property type="match status" value="2"/>
</dbReference>
<dbReference type="GO" id="GO:0003729">
    <property type="term" value="F:mRNA binding"/>
    <property type="evidence" value="ECO:0007669"/>
    <property type="project" value="TreeGrafter"/>
</dbReference>
<evidence type="ECO:0000256" key="1">
    <source>
        <dbReference type="ARBA" id="ARBA00022884"/>
    </source>
</evidence>
<accession>A0A9P7STP8</accession>
<dbReference type="EMBL" id="SRPW01004110">
    <property type="protein sequence ID" value="KAG5985340.1"/>
    <property type="molecule type" value="Genomic_DNA"/>
</dbReference>
<comment type="caution">
    <text evidence="5">The sequence shown here is derived from an EMBL/GenBank/DDBJ whole genome shotgun (WGS) entry which is preliminary data.</text>
</comment>
<feature type="compositionally biased region" description="Low complexity" evidence="3">
    <location>
        <begin position="136"/>
        <end position="152"/>
    </location>
</feature>
<dbReference type="PROSITE" id="PS50102">
    <property type="entry name" value="RRM"/>
    <property type="match status" value="2"/>
</dbReference>
<evidence type="ECO:0000313" key="6">
    <source>
        <dbReference type="Proteomes" id="UP000748025"/>
    </source>
</evidence>
<dbReference type="Proteomes" id="UP000748025">
    <property type="component" value="Unassembled WGS sequence"/>
</dbReference>
<feature type="domain" description="RRM" evidence="4">
    <location>
        <begin position="44"/>
        <end position="136"/>
    </location>
</feature>
<dbReference type="SUPFAM" id="SSF54928">
    <property type="entry name" value="RNA-binding domain, RBD"/>
    <property type="match status" value="2"/>
</dbReference>
<sequence>MEHDAPAVIVDELLKRIVWERSGETIAMDSIAPQGSSDALAEGRRIYLGNLLYTADSQEIEDNLRACGFEDFEAVHISVDASSGRNPGYCFVDFVSRESADRALESLDISIGGRTLKVGPCKPKQGRSSNVRWGSDNRSSNSYSNSNTNSNSPRWGSDQRASSSSNYVDESVAEEFSKRVYVGGLGPSVDPALDTAEVTELFAGFSPTRPSHNPVSSNLTNASSVTIGNRIKPHESTSSLPGNHHYCFVELGTKEEAQSAIDALNGKVTESGPLKVSAAKPPPNRQRDQRSSPYNNNRFGDRTRRAPRDQDGPQQNEASPAGSRSMASGNWRRKGE</sequence>
<evidence type="ECO:0000259" key="4">
    <source>
        <dbReference type="PROSITE" id="PS50102"/>
    </source>
</evidence>
<dbReference type="Gene3D" id="3.30.70.330">
    <property type="match status" value="2"/>
</dbReference>
<feature type="compositionally biased region" description="Polar residues" evidence="3">
    <location>
        <begin position="159"/>
        <end position="168"/>
    </location>
</feature>
<keyword evidence="6" id="KW-1185">Reference proteome</keyword>
<feature type="compositionally biased region" description="Basic and acidic residues" evidence="3">
    <location>
        <begin position="299"/>
        <end position="311"/>
    </location>
</feature>
<dbReference type="InterPro" id="IPR035979">
    <property type="entry name" value="RBD_domain_sf"/>
</dbReference>
<keyword evidence="1 2" id="KW-0694">RNA-binding</keyword>